<dbReference type="Pfam" id="PF22725">
    <property type="entry name" value="GFO_IDH_MocA_C3"/>
    <property type="match status" value="1"/>
</dbReference>
<dbReference type="AlphaFoldDB" id="A0A098QUV8"/>
<gene>
    <name evidence="3" type="ORF">DC28_12090</name>
</gene>
<dbReference type="InterPro" id="IPR000683">
    <property type="entry name" value="Gfo/Idh/MocA-like_OxRdtase_N"/>
</dbReference>
<proteinExistence type="predicted"/>
<reference evidence="3 4" key="1">
    <citation type="submission" date="2014-05" db="EMBL/GenBank/DDBJ databases">
        <title>De novo Genome Sequence of Spirocheata sp.</title>
        <authorList>
            <person name="Shivani Y."/>
            <person name="Subhash Y."/>
            <person name="Tushar L."/>
            <person name="Sasikala C."/>
            <person name="Ramana C.V."/>
        </authorList>
    </citation>
    <scope>NUCLEOTIDE SEQUENCE [LARGE SCALE GENOMIC DNA]</scope>
    <source>
        <strain evidence="3 4">JC230</strain>
    </source>
</reference>
<dbReference type="PANTHER" id="PTHR42840:SF5">
    <property type="entry name" value="NAD(P)-BINDING ROSSMANN-FOLD SUPERFAMILY PROTEIN"/>
    <property type="match status" value="1"/>
</dbReference>
<dbReference type="GO" id="GO:0016491">
    <property type="term" value="F:oxidoreductase activity"/>
    <property type="evidence" value="ECO:0007669"/>
    <property type="project" value="TreeGrafter"/>
</dbReference>
<organism evidence="3 4">
    <name type="scientific">Spirochaeta lutea</name>
    <dbReference type="NCBI Taxonomy" id="1480694"/>
    <lineage>
        <taxon>Bacteria</taxon>
        <taxon>Pseudomonadati</taxon>
        <taxon>Spirochaetota</taxon>
        <taxon>Spirochaetia</taxon>
        <taxon>Spirochaetales</taxon>
        <taxon>Spirochaetaceae</taxon>
        <taxon>Spirochaeta</taxon>
    </lineage>
</organism>
<dbReference type="SUPFAM" id="SSF55347">
    <property type="entry name" value="Glyceraldehyde-3-phosphate dehydrogenase-like, C-terminal domain"/>
    <property type="match status" value="1"/>
</dbReference>
<dbReference type="Proteomes" id="UP000029692">
    <property type="component" value="Unassembled WGS sequence"/>
</dbReference>
<accession>A0A098QUV8</accession>
<dbReference type="Gene3D" id="3.40.50.720">
    <property type="entry name" value="NAD(P)-binding Rossmann-like Domain"/>
    <property type="match status" value="1"/>
</dbReference>
<evidence type="ECO:0000313" key="4">
    <source>
        <dbReference type="Proteomes" id="UP000029692"/>
    </source>
</evidence>
<dbReference type="PANTHER" id="PTHR42840">
    <property type="entry name" value="NAD(P)-BINDING ROSSMANN-FOLD SUPERFAMILY PROTEIN-RELATED"/>
    <property type="match status" value="1"/>
</dbReference>
<name>A0A098QUV8_9SPIO</name>
<dbReference type="STRING" id="1480694.DC28_12090"/>
<sequence>MSTIQSPVRLGLLGCGIAARDLHWPAIKALKDEFRVTRVCNHTPGKAESMAALLESEYGSPVGVHTDTREFVNQRDVDVVVVMLPVERNEEAAGLVLGAGKHLFLEKPLAHTLDSARNILELAGNHPGQVAMVAENFRYRRVYRELAALVESGVIGTPFHVEWRAWQKIIIKENKYAQTSWRINHQYEGGFVTDAGVHNIAALRDVFGDLDVRGAVTTRVNPAIGRTDGLSALFTSRGRGGIPPLSGYLHMAFSAGGENRNELRVLGDGGSVLVKDGVLHHNGQIFDYSDGGGYEDEYRALYRALQGRSDGATSLERAYGDLETMLRAVTGSVLP</sequence>
<feature type="domain" description="GFO/IDH/MocA-like oxidoreductase" evidence="2">
    <location>
        <begin position="143"/>
        <end position="272"/>
    </location>
</feature>
<dbReference type="eggNOG" id="COG0673">
    <property type="taxonomic scope" value="Bacteria"/>
</dbReference>
<dbReference type="InterPro" id="IPR036291">
    <property type="entry name" value="NAD(P)-bd_dom_sf"/>
</dbReference>
<dbReference type="GO" id="GO:0005737">
    <property type="term" value="C:cytoplasm"/>
    <property type="evidence" value="ECO:0007669"/>
    <property type="project" value="TreeGrafter"/>
</dbReference>
<protein>
    <recommendedName>
        <fullName evidence="5">Gfo/Idh/MocA-like oxidoreductase N-terminal domain-containing protein</fullName>
    </recommendedName>
</protein>
<dbReference type="EMBL" id="JNUP01000067">
    <property type="protein sequence ID" value="KGE71198.1"/>
    <property type="molecule type" value="Genomic_DNA"/>
</dbReference>
<dbReference type="RefSeq" id="WP_037548871.1">
    <property type="nucleotide sequence ID" value="NZ_JNUP01000067.1"/>
</dbReference>
<dbReference type="GO" id="GO:0000166">
    <property type="term" value="F:nucleotide binding"/>
    <property type="evidence" value="ECO:0007669"/>
    <property type="project" value="InterPro"/>
</dbReference>
<dbReference type="Gene3D" id="3.30.360.10">
    <property type="entry name" value="Dihydrodipicolinate Reductase, domain 2"/>
    <property type="match status" value="1"/>
</dbReference>
<dbReference type="InterPro" id="IPR055170">
    <property type="entry name" value="GFO_IDH_MocA-like_dom"/>
</dbReference>
<evidence type="ECO:0000313" key="3">
    <source>
        <dbReference type="EMBL" id="KGE71198.1"/>
    </source>
</evidence>
<dbReference type="Pfam" id="PF01408">
    <property type="entry name" value="GFO_IDH_MocA"/>
    <property type="match status" value="1"/>
</dbReference>
<dbReference type="GO" id="GO:0006740">
    <property type="term" value="P:NADPH regeneration"/>
    <property type="evidence" value="ECO:0007669"/>
    <property type="project" value="TreeGrafter"/>
</dbReference>
<evidence type="ECO:0000259" key="2">
    <source>
        <dbReference type="Pfam" id="PF22725"/>
    </source>
</evidence>
<evidence type="ECO:0008006" key="5">
    <source>
        <dbReference type="Google" id="ProtNLM"/>
    </source>
</evidence>
<feature type="domain" description="Gfo/Idh/MocA-like oxidoreductase N-terminal" evidence="1">
    <location>
        <begin position="9"/>
        <end position="130"/>
    </location>
</feature>
<dbReference type="SUPFAM" id="SSF51735">
    <property type="entry name" value="NAD(P)-binding Rossmann-fold domains"/>
    <property type="match status" value="1"/>
</dbReference>
<comment type="caution">
    <text evidence="3">The sequence shown here is derived from an EMBL/GenBank/DDBJ whole genome shotgun (WGS) entry which is preliminary data.</text>
</comment>
<dbReference type="OrthoDB" id="9815825at2"/>
<evidence type="ECO:0000259" key="1">
    <source>
        <dbReference type="Pfam" id="PF01408"/>
    </source>
</evidence>
<keyword evidence="4" id="KW-1185">Reference proteome</keyword>